<accession>A0AAD1UG77</accession>
<evidence type="ECO:0000256" key="2">
    <source>
        <dbReference type="SAM" id="MobiDB-lite"/>
    </source>
</evidence>
<gene>
    <name evidence="4" type="ORF">ECRASSUSDP1_LOCUS9510</name>
</gene>
<dbReference type="PANTHER" id="PTHR16517">
    <property type="entry name" value="TUBBY-RELATED"/>
    <property type="match status" value="1"/>
</dbReference>
<feature type="region of interest" description="Disordered" evidence="2">
    <location>
        <begin position="136"/>
        <end position="157"/>
    </location>
</feature>
<dbReference type="InterPro" id="IPR000007">
    <property type="entry name" value="Tubby_C"/>
</dbReference>
<feature type="domain" description="Tubby C-terminal" evidence="3">
    <location>
        <begin position="342"/>
        <end position="408"/>
    </location>
</feature>
<dbReference type="InterPro" id="IPR025659">
    <property type="entry name" value="Tubby-like_C"/>
</dbReference>
<dbReference type="AlphaFoldDB" id="A0AAD1UG77"/>
<evidence type="ECO:0000259" key="3">
    <source>
        <dbReference type="Pfam" id="PF01167"/>
    </source>
</evidence>
<name>A0AAD1UG77_EUPCR</name>
<dbReference type="Gene3D" id="3.20.90.10">
    <property type="entry name" value="Tubby Protein, Chain A"/>
    <property type="match status" value="1"/>
</dbReference>
<reference evidence="4" key="1">
    <citation type="submission" date="2023-07" db="EMBL/GenBank/DDBJ databases">
        <authorList>
            <consortium name="AG Swart"/>
            <person name="Singh M."/>
            <person name="Singh A."/>
            <person name="Seah K."/>
            <person name="Emmerich C."/>
        </authorList>
    </citation>
    <scope>NUCLEOTIDE SEQUENCE</scope>
    <source>
        <strain evidence="4">DP1</strain>
    </source>
</reference>
<keyword evidence="5" id="KW-1185">Reference proteome</keyword>
<dbReference type="Pfam" id="PF01167">
    <property type="entry name" value="Tub"/>
    <property type="match status" value="1"/>
</dbReference>
<protein>
    <recommendedName>
        <fullName evidence="3">Tubby C-terminal domain-containing protein</fullName>
    </recommendedName>
</protein>
<organism evidence="4 5">
    <name type="scientific">Euplotes crassus</name>
    <dbReference type="NCBI Taxonomy" id="5936"/>
    <lineage>
        <taxon>Eukaryota</taxon>
        <taxon>Sar</taxon>
        <taxon>Alveolata</taxon>
        <taxon>Ciliophora</taxon>
        <taxon>Intramacronucleata</taxon>
        <taxon>Spirotrichea</taxon>
        <taxon>Hypotrichia</taxon>
        <taxon>Euplotida</taxon>
        <taxon>Euplotidae</taxon>
        <taxon>Moneuplotes</taxon>
    </lineage>
</organism>
<comment type="similarity">
    <text evidence="1">Belongs to the TUB family.</text>
</comment>
<comment type="caution">
    <text evidence="4">The sequence shown here is derived from an EMBL/GenBank/DDBJ whole genome shotgun (WGS) entry which is preliminary data.</text>
</comment>
<dbReference type="PANTHER" id="PTHR16517:SF7">
    <property type="entry name" value="PROTEIN KING TUBBY"/>
    <property type="match status" value="1"/>
</dbReference>
<dbReference type="Proteomes" id="UP001295684">
    <property type="component" value="Unassembled WGS sequence"/>
</dbReference>
<dbReference type="SUPFAM" id="SSF54518">
    <property type="entry name" value="Tubby C-terminal domain-like"/>
    <property type="match status" value="1"/>
</dbReference>
<evidence type="ECO:0000313" key="4">
    <source>
        <dbReference type="EMBL" id="CAI2368219.1"/>
    </source>
</evidence>
<dbReference type="EMBL" id="CAMPGE010009350">
    <property type="protein sequence ID" value="CAI2368219.1"/>
    <property type="molecule type" value="Genomic_DNA"/>
</dbReference>
<proteinExistence type="inferred from homology"/>
<feature type="compositionally biased region" description="Acidic residues" evidence="2">
    <location>
        <begin position="144"/>
        <end position="157"/>
    </location>
</feature>
<evidence type="ECO:0000313" key="5">
    <source>
        <dbReference type="Proteomes" id="UP001295684"/>
    </source>
</evidence>
<evidence type="ECO:0000256" key="1">
    <source>
        <dbReference type="ARBA" id="ARBA00007129"/>
    </source>
</evidence>
<sequence>MVSFPIILSQIIDEDLNTPVKNRIDKKGLLQHYYRIREYSWKYNREEQKEERLFLEENPLEGKKVKYFFYFLYDGNDPILEKERHRISIGVYQLVPIPNEPSDIKANILFFNGQDIEKIYYHKTIRKELDEVMGYKKSKKQNQDSEEEPYDSPDEDDEVNDFYYLKRKEDFIAELIMKNYTELSTLVNLYNPLDGCIKLEWIIPVCKKGITKNKTHLFRLFQRNCDNCQEEDLPCLYPIQNTFTQDLGYLTIKEEMLMEEIQYLNIKMVFPSIKINYEYSIWCPCTTLECIQRTKPEIVLNNTLKNKLILHQKSLPLRLLTPCPIDLNKEEDRVFCNSISPKQVKEYGLNYRGRATIVSRKNFQMEYKFKQDEKKRIVLQTGKIYPDTYFVDYGYPYSTHHAFASSLAAHMYFKYFL</sequence>